<proteinExistence type="predicted"/>
<evidence type="ECO:0000313" key="1">
    <source>
        <dbReference type="EMBL" id="MBA6157317.1"/>
    </source>
</evidence>
<dbReference type="AlphaFoldDB" id="A0A839ARM6"/>
<keyword evidence="2" id="KW-1185">Reference proteome</keyword>
<reference evidence="1 2" key="1">
    <citation type="submission" date="2020-07" db="EMBL/GenBank/DDBJ databases">
        <title>Bacterium isolated from marine sediment.</title>
        <authorList>
            <person name="Shang D."/>
            <person name="Du Z.-J."/>
        </authorList>
    </citation>
    <scope>NUCLEOTIDE SEQUENCE [LARGE SCALE GENOMIC DNA]</scope>
    <source>
        <strain evidence="1 2">S7007</strain>
    </source>
</reference>
<dbReference type="RefSeq" id="WP_182125820.1">
    <property type="nucleotide sequence ID" value="NZ_JACGLS010000008.1"/>
</dbReference>
<dbReference type="EMBL" id="JACGLS010000008">
    <property type="protein sequence ID" value="MBA6157317.1"/>
    <property type="molecule type" value="Genomic_DNA"/>
</dbReference>
<accession>A0A839ARM6</accession>
<dbReference type="Proteomes" id="UP000563906">
    <property type="component" value="Unassembled WGS sequence"/>
</dbReference>
<name>A0A839ARM6_9FLAO</name>
<protein>
    <submittedName>
        <fullName evidence="1">Uncharacterized protein</fullName>
    </submittedName>
</protein>
<comment type="caution">
    <text evidence="1">The sequence shown here is derived from an EMBL/GenBank/DDBJ whole genome shotgun (WGS) entry which is preliminary data.</text>
</comment>
<organism evidence="1 2">
    <name type="scientific">Tenacibaculum pelagium</name>
    <dbReference type="NCBI Taxonomy" id="2759527"/>
    <lineage>
        <taxon>Bacteria</taxon>
        <taxon>Pseudomonadati</taxon>
        <taxon>Bacteroidota</taxon>
        <taxon>Flavobacteriia</taxon>
        <taxon>Flavobacteriales</taxon>
        <taxon>Flavobacteriaceae</taxon>
        <taxon>Tenacibaculum</taxon>
    </lineage>
</organism>
<evidence type="ECO:0000313" key="2">
    <source>
        <dbReference type="Proteomes" id="UP000563906"/>
    </source>
</evidence>
<dbReference type="PROSITE" id="PS51257">
    <property type="entry name" value="PROKAR_LIPOPROTEIN"/>
    <property type="match status" value="1"/>
</dbReference>
<gene>
    <name evidence="1" type="ORF">H3Z83_12435</name>
</gene>
<sequence length="384" mass="42732">MKKQVIILGLLLSFSLISCEDGVRDITGDGTTPTPQPTPTTEVVPVDINTDGFDFLEKMQGNWVGTNRVIADDYPWFAWDYRAISKSHIHGIHEGGSLGNLFTSFFVTNYKNKRTLMARNGGLLSGIYRTSYFVLDKVEDRGAEGKYYRFVDAIGGDAIMYFELRFDEDELFFNSYTSNLGNRVPSRHMTFKGKKMHIELAQAAATATDYPKNEIDTGLDFANGFNADNLYVPAGETAPKSATFLAQQTNNDVYELAPQSGDPYQITDHPRLGTLTANITRNSEITDTNLFVYLSKDALTDADGFLTTNAEAYDTLLHFPTLENKEDSFLFTYLHPGDYYLTVIADKSNDGAPSEGDILSISKRITVAPLENKVENVTNVDVQN</sequence>